<dbReference type="PANTHER" id="PTHR35501">
    <property type="entry name" value="PROTEIN YY1"/>
    <property type="match status" value="1"/>
</dbReference>
<evidence type="ECO:0000256" key="2">
    <source>
        <dbReference type="ARBA" id="ARBA00022525"/>
    </source>
</evidence>
<dbReference type="AlphaFoldDB" id="A0A922FA78"/>
<evidence type="ECO:0000313" key="5">
    <source>
        <dbReference type="EMBL" id="KAG6716801.1"/>
    </source>
</evidence>
<feature type="signal peptide" evidence="3">
    <location>
        <begin position="1"/>
        <end position="29"/>
    </location>
</feature>
<evidence type="ECO:0000313" key="6">
    <source>
        <dbReference type="Proteomes" id="UP000811246"/>
    </source>
</evidence>
<dbReference type="GO" id="GO:0005576">
    <property type="term" value="C:extracellular region"/>
    <property type="evidence" value="ECO:0007669"/>
    <property type="project" value="UniProtKB-SubCell"/>
</dbReference>
<dbReference type="InterPro" id="IPR016140">
    <property type="entry name" value="Bifunc_inhib/LTP/seed_store"/>
</dbReference>
<dbReference type="EMBL" id="CM031828">
    <property type="protein sequence ID" value="KAG6716801.1"/>
    <property type="molecule type" value="Genomic_DNA"/>
</dbReference>
<comment type="subcellular location">
    <subcellularLocation>
        <location evidence="1">Secreted</location>
    </subcellularLocation>
</comment>
<reference evidence="5" key="1">
    <citation type="submission" date="2021-01" db="EMBL/GenBank/DDBJ databases">
        <authorList>
            <person name="Lovell J.T."/>
            <person name="Bentley N."/>
            <person name="Bhattarai G."/>
            <person name="Jenkins J.W."/>
            <person name="Sreedasyam A."/>
            <person name="Alarcon Y."/>
            <person name="Bock C."/>
            <person name="Boston L."/>
            <person name="Carlson J."/>
            <person name="Cervantes K."/>
            <person name="Clermont K."/>
            <person name="Krom N."/>
            <person name="Kubenka K."/>
            <person name="Mamidi S."/>
            <person name="Mattison C."/>
            <person name="Monteros M."/>
            <person name="Pisani C."/>
            <person name="Plott C."/>
            <person name="Rajasekar S."/>
            <person name="Rhein H.S."/>
            <person name="Rohla C."/>
            <person name="Song M."/>
            <person name="Hilaire R.S."/>
            <person name="Shu S."/>
            <person name="Wells L."/>
            <person name="Wang X."/>
            <person name="Webber J."/>
            <person name="Heerema R.J."/>
            <person name="Klein P."/>
            <person name="Conner P."/>
            <person name="Grauke L."/>
            <person name="Grimwood J."/>
            <person name="Schmutz J."/>
            <person name="Randall J.J."/>
        </authorList>
    </citation>
    <scope>NUCLEOTIDE SEQUENCE</scope>
    <source>
        <tissue evidence="5">Leaf</tissue>
    </source>
</reference>
<evidence type="ECO:0000259" key="4">
    <source>
        <dbReference type="SMART" id="SM00499"/>
    </source>
</evidence>
<dbReference type="Proteomes" id="UP000811246">
    <property type="component" value="Chromosome 4"/>
</dbReference>
<keyword evidence="2" id="KW-0964">Secreted</keyword>
<keyword evidence="3" id="KW-0732">Signal</keyword>
<feature type="chain" id="PRO_5037207945" description="Bifunctional inhibitor/plant lipid transfer protein/seed storage helical domain-containing protein" evidence="3">
    <location>
        <begin position="30"/>
        <end position="96"/>
    </location>
</feature>
<organism evidence="5 6">
    <name type="scientific">Carya illinoinensis</name>
    <name type="common">Pecan</name>
    <dbReference type="NCBI Taxonomy" id="32201"/>
    <lineage>
        <taxon>Eukaryota</taxon>
        <taxon>Viridiplantae</taxon>
        <taxon>Streptophyta</taxon>
        <taxon>Embryophyta</taxon>
        <taxon>Tracheophyta</taxon>
        <taxon>Spermatophyta</taxon>
        <taxon>Magnoliopsida</taxon>
        <taxon>eudicotyledons</taxon>
        <taxon>Gunneridae</taxon>
        <taxon>Pentapetalae</taxon>
        <taxon>rosids</taxon>
        <taxon>fabids</taxon>
        <taxon>Fagales</taxon>
        <taxon>Juglandaceae</taxon>
        <taxon>Carya</taxon>
    </lineage>
</organism>
<sequence>MAVVLKSLISLVAVLMLVALVVHTQTAQAQTSCSSELSNLNVCAPYVVPGAANVVPSSDCCSALQSVQHDCLCSTLRIASQLPAQCNVPAVSCGIN</sequence>
<evidence type="ECO:0000256" key="1">
    <source>
        <dbReference type="ARBA" id="ARBA00004613"/>
    </source>
</evidence>
<dbReference type="Pfam" id="PF00234">
    <property type="entry name" value="Tryp_alpha_amyl"/>
    <property type="match status" value="1"/>
</dbReference>
<dbReference type="PANTHER" id="PTHR35501:SF3">
    <property type="entry name" value="PROTEIN YY1"/>
    <property type="match status" value="1"/>
</dbReference>
<dbReference type="SMART" id="SM00499">
    <property type="entry name" value="AAI"/>
    <property type="match status" value="1"/>
</dbReference>
<comment type="caution">
    <text evidence="5">The sequence shown here is derived from an EMBL/GenBank/DDBJ whole genome shotgun (WGS) entry which is preliminary data.</text>
</comment>
<evidence type="ECO:0000256" key="3">
    <source>
        <dbReference type="SAM" id="SignalP"/>
    </source>
</evidence>
<accession>A0A922FA78</accession>
<feature type="domain" description="Bifunctional inhibitor/plant lipid transfer protein/seed storage helical" evidence="4">
    <location>
        <begin position="33"/>
        <end position="93"/>
    </location>
</feature>
<protein>
    <recommendedName>
        <fullName evidence="4">Bifunctional inhibitor/plant lipid transfer protein/seed storage helical domain-containing protein</fullName>
    </recommendedName>
</protein>
<gene>
    <name evidence="5" type="ORF">I3842_04G066900</name>
</gene>
<name>A0A922FA78_CARIL</name>
<proteinExistence type="predicted"/>